<dbReference type="AlphaFoldDB" id="A0A0J9EPZ0"/>
<comment type="caution">
    <text evidence="1">The sequence shown here is derived from an EMBL/GenBank/DDBJ whole genome shotgun (WGS) entry which is preliminary data.</text>
</comment>
<dbReference type="RefSeq" id="WP_048930278.1">
    <property type="nucleotide sequence ID" value="NZ_KQ235879.1"/>
</dbReference>
<name>A0A0J9EPZ0_9FIRM</name>
<organism evidence="1 2">
    <name type="scientific">[Clostridium] citroniae WAL-19142</name>
    <dbReference type="NCBI Taxonomy" id="742734"/>
    <lineage>
        <taxon>Bacteria</taxon>
        <taxon>Bacillati</taxon>
        <taxon>Bacillota</taxon>
        <taxon>Clostridia</taxon>
        <taxon>Lachnospirales</taxon>
        <taxon>Lachnospiraceae</taxon>
        <taxon>Enterocloster</taxon>
    </lineage>
</organism>
<evidence type="ECO:0000313" key="2">
    <source>
        <dbReference type="Proteomes" id="UP000037392"/>
    </source>
</evidence>
<protein>
    <submittedName>
        <fullName evidence="1">Uncharacterized protein</fullName>
    </submittedName>
</protein>
<dbReference type="EMBL" id="ADLK01000025">
    <property type="protein sequence ID" value="KMW17910.1"/>
    <property type="molecule type" value="Genomic_DNA"/>
</dbReference>
<accession>A0A0J9EPZ0</accession>
<proteinExistence type="predicted"/>
<dbReference type="OrthoDB" id="1937988at2"/>
<reference evidence="1 2" key="1">
    <citation type="submission" date="2011-04" db="EMBL/GenBank/DDBJ databases">
        <title>The Genome Sequence of Clostridium citroniae WAL-19142.</title>
        <authorList>
            <consortium name="The Broad Institute Genome Sequencing Platform"/>
            <person name="Earl A."/>
            <person name="Ward D."/>
            <person name="Feldgarden M."/>
            <person name="Gevers D."/>
            <person name="Warren Y.A."/>
            <person name="Tyrrell K.L."/>
            <person name="Citron D.M."/>
            <person name="Goldstein E.J."/>
            <person name="Daigneault M."/>
            <person name="Allen-Vercoe E."/>
            <person name="Young S.K."/>
            <person name="Zeng Q."/>
            <person name="Gargeya S."/>
            <person name="Fitzgerald M."/>
            <person name="Haas B."/>
            <person name="Abouelleil A."/>
            <person name="Alvarado L."/>
            <person name="Arachchi H.M."/>
            <person name="Berlin A."/>
            <person name="Brown A."/>
            <person name="Chapman S.B."/>
            <person name="Chen Z."/>
            <person name="Dunbar C."/>
            <person name="Freedman E."/>
            <person name="Gearin G."/>
            <person name="Gellesch M."/>
            <person name="Goldberg J."/>
            <person name="Griggs A."/>
            <person name="Gujja S."/>
            <person name="Heilman E.R."/>
            <person name="Heiman D."/>
            <person name="Howarth C."/>
            <person name="Larson L."/>
            <person name="Lui A."/>
            <person name="MacDonald P.J."/>
            <person name="Mehta T."/>
            <person name="Montmayeur A."/>
            <person name="Murphy C."/>
            <person name="Neiman D."/>
            <person name="Pearson M."/>
            <person name="Priest M."/>
            <person name="Roberts A."/>
            <person name="Saif S."/>
            <person name="Shea T."/>
            <person name="Shenoy N."/>
            <person name="Sisk P."/>
            <person name="Stolte C."/>
            <person name="Sykes S."/>
            <person name="White J."/>
            <person name="Yandava C."/>
            <person name="Wortman J."/>
            <person name="Nusbaum C."/>
            <person name="Birren B."/>
        </authorList>
    </citation>
    <scope>NUCLEOTIDE SEQUENCE [LARGE SCALE GENOMIC DNA]</scope>
    <source>
        <strain evidence="1 2">WAL-19142</strain>
    </source>
</reference>
<dbReference type="GeneID" id="93165593"/>
<dbReference type="PATRIC" id="fig|742734.4.peg.3634"/>
<gene>
    <name evidence="1" type="ORF">HMPREF9470_03391</name>
</gene>
<sequence>MKEKSYVARLGALALVLTLMTTCLTGGTLAKFVTEVEGTATATVAAWNFEAAGNGTEFTGIDMGRTAYEGDTIKDTVLAPGTKGSFDIVLDGSGSEVGIDYSVTITAASDVDLPDDLIFNVGDTTYDLGGDITGTINYADGADAMKKTITVNWEWDYGSDDTAARNDNDYAGKSWTLDIKATGTQVEPTSTTA</sequence>
<evidence type="ECO:0000313" key="1">
    <source>
        <dbReference type="EMBL" id="KMW17910.1"/>
    </source>
</evidence>
<dbReference type="Proteomes" id="UP000037392">
    <property type="component" value="Unassembled WGS sequence"/>
</dbReference>